<dbReference type="Gene3D" id="1.10.630.10">
    <property type="entry name" value="Cytochrome P450"/>
    <property type="match status" value="1"/>
</dbReference>
<evidence type="ECO:0008006" key="10">
    <source>
        <dbReference type="Google" id="ProtNLM"/>
    </source>
</evidence>
<comment type="caution">
    <text evidence="8">The sequence shown here is derived from an EMBL/GenBank/DDBJ whole genome shotgun (WGS) entry which is preliminary data.</text>
</comment>
<evidence type="ECO:0000256" key="2">
    <source>
        <dbReference type="ARBA" id="ARBA00022617"/>
    </source>
</evidence>
<evidence type="ECO:0000256" key="3">
    <source>
        <dbReference type="ARBA" id="ARBA00022723"/>
    </source>
</evidence>
<dbReference type="InterPro" id="IPR036396">
    <property type="entry name" value="Cyt_P450_sf"/>
</dbReference>
<evidence type="ECO:0000313" key="9">
    <source>
        <dbReference type="Proteomes" id="UP000754883"/>
    </source>
</evidence>
<evidence type="ECO:0000256" key="5">
    <source>
        <dbReference type="PIRSR" id="PIRSR602401-1"/>
    </source>
</evidence>
<comment type="cofactor">
    <cofactor evidence="1 5">
        <name>heme</name>
        <dbReference type="ChEBI" id="CHEBI:30413"/>
    </cofactor>
</comment>
<sequence length="498" mass="56082">MALLTFPVLLAAAALLCAVALAKKFYSPLARIPGSKLSLFSSVQLRYHELQGRRTAFVHSMHQRYGTAVRLGPNEVSFASASAMKEIYMSKGSGYDKTDFYDLFRQFGLSTMFSDKKKEPVWYSLLSMLATRLLMDYVSFQHSKRRRILADRYANSNIMREDSLHGIQQRSQNFVTRIKESQQQGFDIYLHLHNYAFDCVTHHLFHPYGSNSLLDKGDEEIMCEVSFDNSLVRRLMIFYNPTFGHFLGKMGLFGAQRAIPRAQALVKNAVNQENSASFTLVGALQDGKGSLDSTQIASECMDHMVAGIETTGDALCFLMWQLSQPAYVGLQDRLRAELRENANMSIHELPFLDAVVKEGLRVFPSIPMSLPRCVPAGGATVDGYRLPEGTTVSCQPFSMHRMDEDVFPAPDSFDPDRWLEEKGNADRNRLFFSFSGGGRACIGRHLATAEMKTLLRDIYGQFRSTPADEMTADMTMDDQIFTTRPKGQKCLLNFTVVE</sequence>
<protein>
    <recommendedName>
        <fullName evidence="10">Cytochrome P450</fullName>
    </recommendedName>
</protein>
<dbReference type="InterPro" id="IPR001128">
    <property type="entry name" value="Cyt_P450"/>
</dbReference>
<keyword evidence="4 5" id="KW-0408">Iron</keyword>
<dbReference type="SUPFAM" id="SSF48264">
    <property type="entry name" value="Cytochrome P450"/>
    <property type="match status" value="1"/>
</dbReference>
<name>A0A9N9UW84_9HYPO</name>
<evidence type="ECO:0000256" key="4">
    <source>
        <dbReference type="ARBA" id="ARBA00023004"/>
    </source>
</evidence>
<dbReference type="GO" id="GO:0004497">
    <property type="term" value="F:monooxygenase activity"/>
    <property type="evidence" value="ECO:0007669"/>
    <property type="project" value="UniProtKB-KW"/>
</dbReference>
<evidence type="ECO:0000256" key="1">
    <source>
        <dbReference type="ARBA" id="ARBA00001971"/>
    </source>
</evidence>
<accession>A0A9N9UW84</accession>
<keyword evidence="9" id="KW-1185">Reference proteome</keyword>
<keyword evidence="6" id="KW-0503">Monooxygenase</keyword>
<feature type="signal peptide" evidence="7">
    <location>
        <begin position="1"/>
        <end position="22"/>
    </location>
</feature>
<keyword evidence="6" id="KW-0560">Oxidoreductase</keyword>
<dbReference type="Proteomes" id="UP000754883">
    <property type="component" value="Unassembled WGS sequence"/>
</dbReference>
<dbReference type="CDD" id="cd11059">
    <property type="entry name" value="CYP_fungal"/>
    <property type="match status" value="1"/>
</dbReference>
<evidence type="ECO:0000313" key="8">
    <source>
        <dbReference type="EMBL" id="CAH0004258.1"/>
    </source>
</evidence>
<keyword evidence="2 5" id="KW-0349">Heme</keyword>
<proteinExistence type="inferred from homology"/>
<dbReference type="GO" id="GO:0016705">
    <property type="term" value="F:oxidoreductase activity, acting on paired donors, with incorporation or reduction of molecular oxygen"/>
    <property type="evidence" value="ECO:0007669"/>
    <property type="project" value="InterPro"/>
</dbReference>
<dbReference type="InterPro" id="IPR017972">
    <property type="entry name" value="Cyt_P450_CS"/>
</dbReference>
<feature type="chain" id="PRO_5040195407" description="Cytochrome P450" evidence="7">
    <location>
        <begin position="23"/>
        <end position="498"/>
    </location>
</feature>
<dbReference type="InterPro" id="IPR050121">
    <property type="entry name" value="Cytochrome_P450_monoxygenase"/>
</dbReference>
<dbReference type="PANTHER" id="PTHR24305">
    <property type="entry name" value="CYTOCHROME P450"/>
    <property type="match status" value="1"/>
</dbReference>
<dbReference type="PANTHER" id="PTHR24305:SF164">
    <property type="entry name" value="P450, PUTATIVE (EUROFUNG)-RELATED"/>
    <property type="match status" value="1"/>
</dbReference>
<dbReference type="EMBL" id="CABFNO020001566">
    <property type="protein sequence ID" value="CAH0004258.1"/>
    <property type="molecule type" value="Genomic_DNA"/>
</dbReference>
<keyword evidence="3 5" id="KW-0479">Metal-binding</keyword>
<comment type="similarity">
    <text evidence="6">Belongs to the cytochrome P450 family.</text>
</comment>
<dbReference type="Pfam" id="PF00067">
    <property type="entry name" value="p450"/>
    <property type="match status" value="1"/>
</dbReference>
<dbReference type="GO" id="GO:0020037">
    <property type="term" value="F:heme binding"/>
    <property type="evidence" value="ECO:0007669"/>
    <property type="project" value="InterPro"/>
</dbReference>
<dbReference type="PRINTS" id="PR00463">
    <property type="entry name" value="EP450I"/>
</dbReference>
<feature type="binding site" description="axial binding residue" evidence="5">
    <location>
        <position position="441"/>
    </location>
    <ligand>
        <name>heme</name>
        <dbReference type="ChEBI" id="CHEBI:30413"/>
    </ligand>
    <ligandPart>
        <name>Fe</name>
        <dbReference type="ChEBI" id="CHEBI:18248"/>
    </ligandPart>
</feature>
<dbReference type="PROSITE" id="PS00086">
    <property type="entry name" value="CYTOCHROME_P450"/>
    <property type="match status" value="1"/>
</dbReference>
<evidence type="ECO:0000256" key="7">
    <source>
        <dbReference type="SAM" id="SignalP"/>
    </source>
</evidence>
<gene>
    <name evidence="8" type="ORF">CBYS24578_00011798</name>
</gene>
<evidence type="ECO:0000256" key="6">
    <source>
        <dbReference type="RuleBase" id="RU000461"/>
    </source>
</evidence>
<keyword evidence="7" id="KW-0732">Signal</keyword>
<dbReference type="OrthoDB" id="1470350at2759"/>
<dbReference type="PRINTS" id="PR00385">
    <property type="entry name" value="P450"/>
</dbReference>
<dbReference type="InterPro" id="IPR002401">
    <property type="entry name" value="Cyt_P450_E_grp-I"/>
</dbReference>
<organism evidence="8 9">
    <name type="scientific">Clonostachys byssicola</name>
    <dbReference type="NCBI Taxonomy" id="160290"/>
    <lineage>
        <taxon>Eukaryota</taxon>
        <taxon>Fungi</taxon>
        <taxon>Dikarya</taxon>
        <taxon>Ascomycota</taxon>
        <taxon>Pezizomycotina</taxon>
        <taxon>Sordariomycetes</taxon>
        <taxon>Hypocreomycetidae</taxon>
        <taxon>Hypocreales</taxon>
        <taxon>Bionectriaceae</taxon>
        <taxon>Clonostachys</taxon>
    </lineage>
</organism>
<reference evidence="8" key="1">
    <citation type="submission" date="2021-10" db="EMBL/GenBank/DDBJ databases">
        <authorList>
            <person name="Piombo E."/>
        </authorList>
    </citation>
    <scope>NUCLEOTIDE SEQUENCE</scope>
</reference>
<dbReference type="GO" id="GO:0005506">
    <property type="term" value="F:iron ion binding"/>
    <property type="evidence" value="ECO:0007669"/>
    <property type="project" value="InterPro"/>
</dbReference>
<dbReference type="AlphaFoldDB" id="A0A9N9UW84"/>